<dbReference type="EMBL" id="BAABWN010000009">
    <property type="protein sequence ID" value="GAA6169021.1"/>
    <property type="molecule type" value="Genomic_DNA"/>
</dbReference>
<name>A0ABQ0ABL7_9GAMM</name>
<feature type="transmembrane region" description="Helical" evidence="1">
    <location>
        <begin position="305"/>
        <end position="326"/>
    </location>
</feature>
<dbReference type="Proteomes" id="UP001465153">
    <property type="component" value="Unassembled WGS sequence"/>
</dbReference>
<gene>
    <name evidence="2" type="ORF">NBRC116591_28320</name>
</gene>
<sequence>MFDLQVKCRNGERYLLKPGFGTSTPASGGPSAAEAYRLRQLFDEHAQKQIYEHFFGVGRPIDPLVEQKEHPTGNGVSRPPLSPIAKNEDISLYAARYQFDYYSIDKPLYLAFISKRIVVNPAPLTNYENEALSGSLKVQIRQALYEIVNIERIEKAQIQANYQKLSTWKKFTAHTSATGEGLADAAWGLAVWAKDVGEVVVYSNPVRKAYITTRNAIEAGGFSEEVLEQSHNEFVSGAKKELVDVLGFNPSTVTVEQLYAALGLAELIYADEPLFTLFTQFAKDYAKAQHSTEVAKIAGGGVFEIILTVVLAAVTGGAAVLAVMASKARLMKYFTKVGDLVLEYAKVLKRRKQILEESTSKSKPADFSDFTTSDYAVPKEKAKESYTQNGVRLVDLPDDLTEDASGVYGYLPTEDSQFHTSKWPVDWTNASQVESARGTRLEYHEGLRKKREWVNNLRANGNSDESIARRIVDQRNQDRQSHYKTEDELAIVYRRNERRYGNKYGPTYESQLKKYQSAEAVIEAALRSNDTMDILTGIAKPKG</sequence>
<protein>
    <submittedName>
        <fullName evidence="2">Uncharacterized protein</fullName>
    </submittedName>
</protein>
<dbReference type="RefSeq" id="WP_353303677.1">
    <property type="nucleotide sequence ID" value="NZ_BAABWN010000009.1"/>
</dbReference>
<comment type="caution">
    <text evidence="2">The sequence shown here is derived from an EMBL/GenBank/DDBJ whole genome shotgun (WGS) entry which is preliminary data.</text>
</comment>
<evidence type="ECO:0000256" key="1">
    <source>
        <dbReference type="SAM" id="Phobius"/>
    </source>
</evidence>
<evidence type="ECO:0000313" key="2">
    <source>
        <dbReference type="EMBL" id="GAA6169021.1"/>
    </source>
</evidence>
<keyword evidence="1" id="KW-0472">Membrane</keyword>
<keyword evidence="3" id="KW-1185">Reference proteome</keyword>
<reference evidence="2 3" key="1">
    <citation type="submission" date="2024-04" db="EMBL/GenBank/DDBJ databases">
        <title>Draft genome sequence of Sessilibacter corallicola NBRC 116591.</title>
        <authorList>
            <person name="Miyakawa T."/>
            <person name="Kusuya Y."/>
            <person name="Miura T."/>
        </authorList>
    </citation>
    <scope>NUCLEOTIDE SEQUENCE [LARGE SCALE GENOMIC DNA]</scope>
    <source>
        <strain evidence="2 3">KU-00831-HH</strain>
    </source>
</reference>
<keyword evidence="1" id="KW-0812">Transmembrane</keyword>
<proteinExistence type="predicted"/>
<accession>A0ABQ0ABL7</accession>
<evidence type="ECO:0000313" key="3">
    <source>
        <dbReference type="Proteomes" id="UP001465153"/>
    </source>
</evidence>
<organism evidence="2 3">
    <name type="scientific">Sessilibacter corallicola</name>
    <dbReference type="NCBI Taxonomy" id="2904075"/>
    <lineage>
        <taxon>Bacteria</taxon>
        <taxon>Pseudomonadati</taxon>
        <taxon>Pseudomonadota</taxon>
        <taxon>Gammaproteobacteria</taxon>
        <taxon>Cellvibrionales</taxon>
        <taxon>Cellvibrionaceae</taxon>
        <taxon>Sessilibacter</taxon>
    </lineage>
</organism>
<keyword evidence="1" id="KW-1133">Transmembrane helix</keyword>